<reference evidence="2 4" key="2">
    <citation type="submission" date="2024-07" db="EMBL/GenBank/DDBJ databases">
        <title>Genomic Encyclopedia of Type Strains, Phase V (KMG-V): Genome sequencing to study the core and pangenomes of soil and plant-associated prokaryotes.</title>
        <authorList>
            <person name="Whitman W."/>
        </authorList>
    </citation>
    <scope>NUCLEOTIDE SEQUENCE [LARGE SCALE GENOMIC DNA]</scope>
    <source>
        <strain evidence="2 4">USDA 415</strain>
    </source>
</reference>
<dbReference type="EMBL" id="JBGBZA010000002">
    <property type="protein sequence ID" value="MEY9314927.1"/>
    <property type="molecule type" value="Genomic_DNA"/>
</dbReference>
<dbReference type="Proteomes" id="UP001565471">
    <property type="component" value="Unassembled WGS sequence"/>
</dbReference>
<evidence type="ECO:0000313" key="2">
    <source>
        <dbReference type="EMBL" id="MEY9314927.1"/>
    </source>
</evidence>
<dbReference type="EMBL" id="JAFICZ010000001">
    <property type="protein sequence ID" value="MBP1299514.1"/>
    <property type="molecule type" value="Genomic_DNA"/>
</dbReference>
<proteinExistence type="predicted"/>
<reference evidence="1" key="1">
    <citation type="submission" date="2021-02" db="EMBL/GenBank/DDBJ databases">
        <title>Genomic Encyclopedia of Type Strains, Phase IV (KMG-V): Genome sequencing to study the core and pangenomes of soil and plant-associated prokaryotes.</title>
        <authorList>
            <person name="Whitman W."/>
        </authorList>
    </citation>
    <scope>NUCLEOTIDE SEQUENCE</scope>
    <source>
        <strain evidence="1">USDA 406</strain>
    </source>
</reference>
<protein>
    <submittedName>
        <fullName evidence="1">Uncharacterized protein</fullName>
    </submittedName>
</protein>
<dbReference type="Proteomes" id="UP000673383">
    <property type="component" value="Unassembled WGS sequence"/>
</dbReference>
<name>A0A8I2C8V4_BRAEL</name>
<evidence type="ECO:0000313" key="1">
    <source>
        <dbReference type="EMBL" id="MBP1299514.1"/>
    </source>
</evidence>
<organism evidence="1 3">
    <name type="scientific">Bradyrhizobium elkanii</name>
    <dbReference type="NCBI Taxonomy" id="29448"/>
    <lineage>
        <taxon>Bacteria</taxon>
        <taxon>Pseudomonadati</taxon>
        <taxon>Pseudomonadota</taxon>
        <taxon>Alphaproteobacteria</taxon>
        <taxon>Hyphomicrobiales</taxon>
        <taxon>Nitrobacteraceae</taxon>
        <taxon>Bradyrhizobium</taxon>
    </lineage>
</organism>
<sequence length="131" mass="14211">MCSQNVALNCETCETAATSCVPSASDRAAHFLFALSSDAGSGSLSRSQILGIARPMTKIAVLDGRRRRYRRCRISSWGQHGPVCLNAALAFTSELRKLPDDTVKLLGEILPVGRRILDGPVNVPMLPFRLN</sequence>
<evidence type="ECO:0000313" key="3">
    <source>
        <dbReference type="Proteomes" id="UP000673383"/>
    </source>
</evidence>
<comment type="caution">
    <text evidence="1">The sequence shown here is derived from an EMBL/GenBank/DDBJ whole genome shotgun (WGS) entry which is preliminary data.</text>
</comment>
<dbReference type="AlphaFoldDB" id="A0A8I2C8V4"/>
<gene>
    <name evidence="2" type="ORF">ABIF29_001726</name>
    <name evidence="1" type="ORF">JOH49_009267</name>
</gene>
<evidence type="ECO:0000313" key="4">
    <source>
        <dbReference type="Proteomes" id="UP001565471"/>
    </source>
</evidence>
<keyword evidence="4" id="KW-1185">Reference proteome</keyword>
<accession>A0A8I2C8V4</accession>